<gene>
    <name evidence="2" type="ORF">Rleg9DRAFT_1743</name>
</gene>
<evidence type="ECO:0000256" key="1">
    <source>
        <dbReference type="SAM" id="MobiDB-lite"/>
    </source>
</evidence>
<dbReference type="HOGENOM" id="CLU_1538835_0_0_5"/>
<reference evidence="2 3" key="1">
    <citation type="submission" date="2012-02" db="EMBL/GenBank/DDBJ databases">
        <title>Improved High-Quality Draft Sequence of Rhizobium leguminosarum bv. trifolii WSM597.</title>
        <authorList>
            <consortium name="US DOE Joint Genome Institute"/>
            <person name="Lucas S."/>
            <person name="Han J."/>
            <person name="Lapidus A."/>
            <person name="Cheng J.-F."/>
            <person name="Goodwin L."/>
            <person name="Pitluck S."/>
            <person name="Peters L."/>
            <person name="Ovchinnikova G."/>
            <person name="Held B."/>
            <person name="Detter J.C."/>
            <person name="Han C."/>
            <person name="Tapia R."/>
            <person name="Land M."/>
            <person name="Hauser L."/>
            <person name="Kyrpides N."/>
            <person name="Ivanova N."/>
            <person name="Pagani I."/>
            <person name="Brau L."/>
            <person name="Yates R."/>
            <person name="O'Hara G."/>
            <person name="Rui T."/>
            <person name="Howieson J."/>
            <person name="Reeve W."/>
            <person name="Woyke T."/>
        </authorList>
    </citation>
    <scope>NUCLEOTIDE SEQUENCE [LARGE SCALE GENOMIC DNA]</scope>
    <source>
        <strain evidence="2 3">WSM597</strain>
    </source>
</reference>
<accession>J0GZA5</accession>
<organism evidence="2 3">
    <name type="scientific">Rhizobium leguminosarum bv. trifolii WSM597</name>
    <dbReference type="NCBI Taxonomy" id="754764"/>
    <lineage>
        <taxon>Bacteria</taxon>
        <taxon>Pseudomonadati</taxon>
        <taxon>Pseudomonadota</taxon>
        <taxon>Alphaproteobacteria</taxon>
        <taxon>Hyphomicrobiales</taxon>
        <taxon>Rhizobiaceae</taxon>
        <taxon>Rhizobium/Agrobacterium group</taxon>
        <taxon>Rhizobium</taxon>
    </lineage>
</organism>
<dbReference type="Proteomes" id="UP000005092">
    <property type="component" value="Unassembled WGS sequence"/>
</dbReference>
<name>J0GZA5_RHILT</name>
<dbReference type="EMBL" id="JH719381">
    <property type="protein sequence ID" value="EJB02928.1"/>
    <property type="molecule type" value="Genomic_DNA"/>
</dbReference>
<sequence>MTALAFDFVSSSSPSQVHAKRVPSLVSKVPETLTGRLESLSSNDNSRAASQGDAGEAEYGVSPPQAMLRELGKLIADSQPAKVLYPLIATDLRKFSPDISLRRVRSIFNGEVSRLWDDEAMAIRLALSDRRNAKARRDFARAAAEMVKKLSEHGVPLSENQHRIVQSLSAEVAA</sequence>
<feature type="region of interest" description="Disordered" evidence="1">
    <location>
        <begin position="36"/>
        <end position="60"/>
    </location>
</feature>
<protein>
    <submittedName>
        <fullName evidence="2">Uncharacterized protein</fullName>
    </submittedName>
</protein>
<feature type="compositionally biased region" description="Polar residues" evidence="1">
    <location>
        <begin position="39"/>
        <end position="49"/>
    </location>
</feature>
<evidence type="ECO:0000313" key="2">
    <source>
        <dbReference type="EMBL" id="EJB02928.1"/>
    </source>
</evidence>
<evidence type="ECO:0000313" key="3">
    <source>
        <dbReference type="Proteomes" id="UP000005092"/>
    </source>
</evidence>
<proteinExistence type="predicted"/>
<dbReference type="AlphaFoldDB" id="J0GZA5"/>
<dbReference type="RefSeq" id="WP_003586846.1">
    <property type="nucleotide sequence ID" value="NZ_JH719381.1"/>
</dbReference>